<dbReference type="Proteomes" id="UP000289589">
    <property type="component" value="Segment"/>
</dbReference>
<keyword evidence="3" id="KW-1185">Reference proteome</keyword>
<name>A0A3G2YTA8_9VIRU</name>
<evidence type="ECO:0000313" key="2">
    <source>
        <dbReference type="EMBL" id="AYP28915.1"/>
    </source>
</evidence>
<feature type="compositionally biased region" description="Low complexity" evidence="1">
    <location>
        <begin position="233"/>
        <end position="246"/>
    </location>
</feature>
<evidence type="ECO:0000313" key="3">
    <source>
        <dbReference type="Proteomes" id="UP000289589"/>
    </source>
</evidence>
<evidence type="ECO:0000256" key="1">
    <source>
        <dbReference type="SAM" id="MobiDB-lite"/>
    </source>
</evidence>
<accession>A0A3G2YTA8</accession>
<protein>
    <submittedName>
        <fullName evidence="2">Uncharacterized protein</fullName>
    </submittedName>
</protein>
<proteinExistence type="predicted"/>
<reference evidence="2 3" key="1">
    <citation type="submission" date="2018-10" db="EMBL/GenBank/DDBJ databases">
        <title>Uncovering a Universe of Circular DNA Viruses in Animal Metagenomes.</title>
        <authorList>
            <person name="Tisza M."/>
            <person name="Buck C."/>
            <person name="Pastrana D."/>
            <person name="Welch N."/>
            <person name="Peretti A."/>
        </authorList>
    </citation>
    <scope>NUCLEOTIDE SEQUENCE [LARGE SCALE GENOMIC DNA]</scope>
    <source>
        <strain evidence="2">Ctba54</strain>
    </source>
</reference>
<dbReference type="EMBL" id="MK012512">
    <property type="protein sequence ID" value="AYP28915.1"/>
    <property type="molecule type" value="Genomic_DNA"/>
</dbReference>
<organism evidence="2 3">
    <name type="scientific">Cressdnaviricota sp</name>
    <dbReference type="NCBI Taxonomy" id="2748378"/>
    <lineage>
        <taxon>Viruses</taxon>
        <taxon>Monodnaviria</taxon>
        <taxon>Shotokuvirae</taxon>
        <taxon>Cressdnaviricota</taxon>
    </lineage>
</organism>
<feature type="region of interest" description="Disordered" evidence="1">
    <location>
        <begin position="229"/>
        <end position="268"/>
    </location>
</feature>
<sequence>MECLSPSCQSPTAAKGPIGLGHCQMPLGFRHSLKECAMCEASLNKVKVGSNTIRYSSSPIGRCLWPRSEECGPLSLDTGSLPDPKPPRTTFGKISHALESPLNLVKGPSREIQALTGNKSRGSLNQVSWKRSPETYTSVIILTSAVSGQTLYNQLLWTECVQYFGAQLVQESRIEPGDSPVMMHSVKIHVQSSGAATSVKLMLLSMNFEEVLTFRTCCAGSTNIRSEWKSKDPVSPSWPRRSLSPRICTPPPGTPNSTGRPISLLNDD</sequence>